<dbReference type="EMBL" id="CP003098">
    <property type="protein sequence ID" value="AET32343.1"/>
    <property type="molecule type" value="Genomic_DNA"/>
</dbReference>
<dbReference type="InterPro" id="IPR013343">
    <property type="entry name" value="CRISPR-assoc_prot_Cas4"/>
</dbReference>
<dbReference type="Pfam" id="PF01930">
    <property type="entry name" value="Cas_Cas4"/>
    <property type="match status" value="1"/>
</dbReference>
<evidence type="ECO:0000256" key="3">
    <source>
        <dbReference type="ARBA" id="ARBA00012768"/>
    </source>
</evidence>
<evidence type="ECO:0000256" key="8">
    <source>
        <dbReference type="ARBA" id="ARBA00022839"/>
    </source>
</evidence>
<keyword evidence="10 13" id="KW-0411">Iron-sulfur</keyword>
<protein>
    <recommendedName>
        <fullName evidence="4 13">CRISPR-associated exonuclease Cas4</fullName>
        <ecNumber evidence="3 13">3.1.12.1</ecNumber>
    </recommendedName>
</protein>
<dbReference type="HOGENOM" id="CLU_1507438_0_0_2"/>
<dbReference type="PANTHER" id="PTHR36531">
    <property type="entry name" value="CRISPR-ASSOCIATED EXONUCLEASE CAS4"/>
    <property type="match status" value="1"/>
</dbReference>
<comment type="function">
    <text evidence="13">CRISPR (clustered regularly interspaced short palindromic repeat) is an adaptive immune system that provides protection against mobile genetic elements (viruses, transposable elements and conjugative plasmids). CRISPR clusters contain sequences complementary to antecedent mobile elements and target invading nucleic acids. CRISPR clusters are transcribed and processed into CRISPR RNA (crRNA).</text>
</comment>
<keyword evidence="12 13" id="KW-0464">Manganese</keyword>
<evidence type="ECO:0000256" key="13">
    <source>
        <dbReference type="RuleBase" id="RU365022"/>
    </source>
</evidence>
<dbReference type="KEGG" id="pyr:P186_0902"/>
<reference evidence="15 16" key="1">
    <citation type="journal article" date="2012" name="J. Bacteriol.">
        <title>Complete genome sequence of strain 1860, a crenarchaeon of the genus pyrobaculum able to grow with various electron acceptors.</title>
        <authorList>
            <person name="Mardanov A.V."/>
            <person name="Gumerov V.M."/>
            <person name="Slobodkina G.B."/>
            <person name="Beletsky A.V."/>
            <person name="Bonch-Osmolovskaya E.A."/>
            <person name="Ravin N.V."/>
            <person name="Skryabin K.G."/>
        </authorList>
    </citation>
    <scope>NUCLEOTIDE SEQUENCE [LARGE SCALE GENOMIC DNA]</scope>
    <source>
        <strain evidence="15 16">1860</strain>
    </source>
</reference>
<dbReference type="Gene3D" id="3.90.320.10">
    <property type="match status" value="1"/>
</dbReference>
<sequence length="175" mass="19542">MYRPSSYRPTPWDVLELEYCPRYLWLSKRHGVPVTPSMRAGKSAEPELRRRLAAALGGEPRPVYIDAGWAHGVVDLLVVRKSAVPVEIKTGAPRPEHKWQLYAEAYLVKAAGYAVTRGVLAYGERLRSLQVTPAELKAAERLLAKAAEVVEGPPPPPRRSPKCAYCQYRAICTYT</sequence>
<dbReference type="GO" id="GO:0051607">
    <property type="term" value="P:defense response to virus"/>
    <property type="evidence" value="ECO:0007669"/>
    <property type="project" value="UniProtKB-KW"/>
</dbReference>
<keyword evidence="16" id="KW-1185">Reference proteome</keyword>
<dbReference type="PANTHER" id="PTHR36531:SF2">
    <property type="entry name" value="CRISPR-ASSOCIATED EXONUCLEASE CAS4"/>
    <property type="match status" value="1"/>
</dbReference>
<keyword evidence="7 13" id="KW-0378">Hydrolase</keyword>
<dbReference type="GeneID" id="11595161"/>
<keyword evidence="5 13" id="KW-0540">Nuclease</keyword>
<keyword evidence="9 13" id="KW-0408">Iron</keyword>
<dbReference type="InterPro" id="IPR011604">
    <property type="entry name" value="PDDEXK-like_dom_sf"/>
</dbReference>
<organism evidence="15 16">
    <name type="scientific">Pyrobaculum ferrireducens</name>
    <dbReference type="NCBI Taxonomy" id="1104324"/>
    <lineage>
        <taxon>Archaea</taxon>
        <taxon>Thermoproteota</taxon>
        <taxon>Thermoprotei</taxon>
        <taxon>Thermoproteales</taxon>
        <taxon>Thermoproteaceae</taxon>
        <taxon>Pyrobaculum</taxon>
    </lineage>
</organism>
<evidence type="ECO:0000313" key="16">
    <source>
        <dbReference type="Proteomes" id="UP000005867"/>
    </source>
</evidence>
<dbReference type="AlphaFoldDB" id="G7VB33"/>
<evidence type="ECO:0000256" key="9">
    <source>
        <dbReference type="ARBA" id="ARBA00023004"/>
    </source>
</evidence>
<evidence type="ECO:0000256" key="11">
    <source>
        <dbReference type="ARBA" id="ARBA00023118"/>
    </source>
</evidence>
<evidence type="ECO:0000256" key="2">
    <source>
        <dbReference type="ARBA" id="ARBA00009189"/>
    </source>
</evidence>
<keyword evidence="6 13" id="KW-0479">Metal-binding</keyword>
<gene>
    <name evidence="15" type="ORF">P186_0902</name>
</gene>
<evidence type="ECO:0000313" key="15">
    <source>
        <dbReference type="EMBL" id="AET32343.1"/>
    </source>
</evidence>
<comment type="cofactor">
    <cofactor evidence="13">
        <name>Mg(2+)</name>
        <dbReference type="ChEBI" id="CHEBI:18420"/>
    </cofactor>
    <cofactor evidence="13">
        <name>Mn(2+)</name>
        <dbReference type="ChEBI" id="CHEBI:29035"/>
    </cofactor>
    <text evidence="13">Mg(2+) or Mn(2+) required for ssDNA cleavage activity.</text>
</comment>
<evidence type="ECO:0000256" key="7">
    <source>
        <dbReference type="ARBA" id="ARBA00022801"/>
    </source>
</evidence>
<dbReference type="InterPro" id="IPR051827">
    <property type="entry name" value="Cas4_exonuclease"/>
</dbReference>
<keyword evidence="11 13" id="KW-0051">Antiviral defense</keyword>
<dbReference type="Proteomes" id="UP000005867">
    <property type="component" value="Chromosome"/>
</dbReference>
<dbReference type="EC" id="3.1.12.1" evidence="3 13"/>
<evidence type="ECO:0000256" key="12">
    <source>
        <dbReference type="ARBA" id="ARBA00023211"/>
    </source>
</evidence>
<comment type="cofactor">
    <cofactor evidence="13">
        <name>iron-sulfur cluster</name>
        <dbReference type="ChEBI" id="CHEBI:30408"/>
    </cofactor>
</comment>
<evidence type="ECO:0000259" key="14">
    <source>
        <dbReference type="Pfam" id="PF01930"/>
    </source>
</evidence>
<keyword evidence="8 13" id="KW-0269">Exonuclease</keyword>
<name>G7VB33_9CREN</name>
<dbReference type="GO" id="GO:0046872">
    <property type="term" value="F:metal ion binding"/>
    <property type="evidence" value="ECO:0007669"/>
    <property type="project" value="UniProtKB-KW"/>
</dbReference>
<dbReference type="InterPro" id="IPR022765">
    <property type="entry name" value="Dna2/Cas4_DUF83"/>
</dbReference>
<evidence type="ECO:0000256" key="6">
    <source>
        <dbReference type="ARBA" id="ARBA00022723"/>
    </source>
</evidence>
<evidence type="ECO:0000256" key="10">
    <source>
        <dbReference type="ARBA" id="ARBA00023014"/>
    </source>
</evidence>
<evidence type="ECO:0000256" key="1">
    <source>
        <dbReference type="ARBA" id="ARBA00001936"/>
    </source>
</evidence>
<proteinExistence type="inferred from homology"/>
<feature type="domain" description="DUF83" evidence="14">
    <location>
        <begin position="14"/>
        <end position="173"/>
    </location>
</feature>
<accession>G7VB33</accession>
<dbReference type="RefSeq" id="WP_014288171.1">
    <property type="nucleotide sequence ID" value="NC_016645.1"/>
</dbReference>
<dbReference type="OrthoDB" id="377640at2157"/>
<dbReference type="STRING" id="1104324.P186_0902"/>
<comment type="cofactor">
    <cofactor evidence="1">
        <name>Mn(2+)</name>
        <dbReference type="ChEBI" id="CHEBI:29035"/>
    </cofactor>
</comment>
<comment type="similarity">
    <text evidence="2 13">Belongs to the CRISPR-associated exonuclease Cas4 family.</text>
</comment>
<dbReference type="GO" id="GO:0004527">
    <property type="term" value="F:exonuclease activity"/>
    <property type="evidence" value="ECO:0007669"/>
    <property type="project" value="UniProtKB-KW"/>
</dbReference>
<dbReference type="BioCyc" id="PSP1104324:GJSN-882-MONOMER"/>
<evidence type="ECO:0000256" key="4">
    <source>
        <dbReference type="ARBA" id="ARBA00020049"/>
    </source>
</evidence>
<dbReference type="NCBIfam" id="TIGR00372">
    <property type="entry name" value="cas4"/>
    <property type="match status" value="1"/>
</dbReference>
<evidence type="ECO:0000256" key="5">
    <source>
        <dbReference type="ARBA" id="ARBA00022722"/>
    </source>
</evidence>
<dbReference type="eggNOG" id="arCOG00786">
    <property type="taxonomic scope" value="Archaea"/>
</dbReference>
<dbReference type="GO" id="GO:0051536">
    <property type="term" value="F:iron-sulfur cluster binding"/>
    <property type="evidence" value="ECO:0007669"/>
    <property type="project" value="UniProtKB-KW"/>
</dbReference>